<accession>A0AAD4QQ45</accession>
<dbReference type="InterPro" id="IPR019531">
    <property type="entry name" value="Pmp4"/>
</dbReference>
<dbReference type="GO" id="GO:0005778">
    <property type="term" value="C:peroxisomal membrane"/>
    <property type="evidence" value="ECO:0007669"/>
    <property type="project" value="TreeGrafter"/>
</dbReference>
<comment type="caution">
    <text evidence="2">The sequence shown here is derived from an EMBL/GenBank/DDBJ whole genome shotgun (WGS) entry which is preliminary data.</text>
</comment>
<dbReference type="AlphaFoldDB" id="A0AAD4QQ45"/>
<gene>
    <name evidence="2" type="ORF">B0F90DRAFT_1674768</name>
</gene>
<keyword evidence="1" id="KW-0472">Membrane</keyword>
<keyword evidence="1" id="KW-0812">Transmembrane</keyword>
<keyword evidence="1" id="KW-1133">Transmembrane helix</keyword>
<protein>
    <submittedName>
        <fullName evidence="2">Tim17/Tim22/Tim23/Pmp24 family-domain-containing protein</fullName>
    </submittedName>
</protein>
<evidence type="ECO:0000313" key="3">
    <source>
        <dbReference type="Proteomes" id="UP001203297"/>
    </source>
</evidence>
<keyword evidence="3" id="KW-1185">Reference proteome</keyword>
<organism evidence="2 3">
    <name type="scientific">Multifurca ochricompacta</name>
    <dbReference type="NCBI Taxonomy" id="376703"/>
    <lineage>
        <taxon>Eukaryota</taxon>
        <taxon>Fungi</taxon>
        <taxon>Dikarya</taxon>
        <taxon>Basidiomycota</taxon>
        <taxon>Agaricomycotina</taxon>
        <taxon>Agaricomycetes</taxon>
        <taxon>Russulales</taxon>
        <taxon>Russulaceae</taxon>
        <taxon>Multifurca</taxon>
    </lineage>
</organism>
<dbReference type="Pfam" id="PF02466">
    <property type="entry name" value="Tim17"/>
    <property type="match status" value="1"/>
</dbReference>
<dbReference type="EMBL" id="WTXG01000001">
    <property type="protein sequence ID" value="KAI0307558.1"/>
    <property type="molecule type" value="Genomic_DNA"/>
</dbReference>
<dbReference type="PANTHER" id="PTHR15460">
    <property type="entry name" value="PEROXISOMAL MEMBRANE PROTEIN 4"/>
    <property type="match status" value="1"/>
</dbReference>
<feature type="transmembrane region" description="Helical" evidence="1">
    <location>
        <begin position="164"/>
        <end position="187"/>
    </location>
</feature>
<evidence type="ECO:0000256" key="1">
    <source>
        <dbReference type="SAM" id="Phobius"/>
    </source>
</evidence>
<dbReference type="PANTHER" id="PTHR15460:SF3">
    <property type="entry name" value="PEROXISOMAL MEMBRANE PROTEIN 4"/>
    <property type="match status" value="1"/>
</dbReference>
<name>A0AAD4QQ45_9AGAM</name>
<dbReference type="PIRSF" id="PIRSF013674">
    <property type="entry name" value="PXMP4"/>
    <property type="match status" value="1"/>
</dbReference>
<proteinExistence type="predicted"/>
<dbReference type="Proteomes" id="UP001203297">
    <property type="component" value="Unassembled WGS sequence"/>
</dbReference>
<feature type="transmembrane region" description="Helical" evidence="1">
    <location>
        <begin position="213"/>
        <end position="230"/>
    </location>
</feature>
<reference evidence="2" key="1">
    <citation type="journal article" date="2022" name="New Phytol.">
        <title>Evolutionary transition to the ectomycorrhizal habit in the genomes of a hyperdiverse lineage of mushroom-forming fungi.</title>
        <authorList>
            <person name="Looney B."/>
            <person name="Miyauchi S."/>
            <person name="Morin E."/>
            <person name="Drula E."/>
            <person name="Courty P.E."/>
            <person name="Kohler A."/>
            <person name="Kuo A."/>
            <person name="LaButti K."/>
            <person name="Pangilinan J."/>
            <person name="Lipzen A."/>
            <person name="Riley R."/>
            <person name="Andreopoulos W."/>
            <person name="He G."/>
            <person name="Johnson J."/>
            <person name="Nolan M."/>
            <person name="Tritt A."/>
            <person name="Barry K.W."/>
            <person name="Grigoriev I.V."/>
            <person name="Nagy L.G."/>
            <person name="Hibbett D."/>
            <person name="Henrissat B."/>
            <person name="Matheny P.B."/>
            <person name="Labbe J."/>
            <person name="Martin F.M."/>
        </authorList>
    </citation>
    <scope>NUCLEOTIDE SEQUENCE</scope>
    <source>
        <strain evidence="2">BPL690</strain>
    </source>
</reference>
<evidence type="ECO:0000313" key="2">
    <source>
        <dbReference type="EMBL" id="KAI0307558.1"/>
    </source>
</evidence>
<sequence length="265" mass="30444">MSTLQAILANPRYHDYLAILKGARNGFVYGVKVRFPHALIMAILFGRGDWPARLKVIFRATKRHATNLAKFVTIYKTFLLLQRKVNGGKERPHDTFFAGLLGGYLVFGERNAINEQVRPPRLTTPPSPLRTHTHTRTYGCAVHPRIHSFFLFYFKRWIKSDAPILIFFIFLPQIVLYVCSRVVASFIPRAGSPYGLTTTGGATVKPVPPDSRYFSVFAAITWGAVMWLFQHRGETIQPGMFSSMTYLYRDSERWQNLRTLLWQNK</sequence>